<evidence type="ECO:0000313" key="1">
    <source>
        <dbReference type="EMBL" id="PAV28417.1"/>
    </source>
</evidence>
<dbReference type="RefSeq" id="WP_095656833.1">
    <property type="nucleotide sequence ID" value="NZ_NPOA01000013.1"/>
</dbReference>
<sequence length="105" mass="11863">MGSERIVVFPDELLERMQIETTIFTPANDAVGFAALSEEVGLTLILRLYQLVMDEDNIYDPIQELAAFSFKSRVELDQFIDRLPDITGLEMLTILNPLPEDSSVN</sequence>
<proteinExistence type="predicted"/>
<dbReference type="OrthoDB" id="2942982at2"/>
<comment type="caution">
    <text evidence="1">The sequence shown here is derived from an EMBL/GenBank/DDBJ whole genome shotgun (WGS) entry which is preliminary data.</text>
</comment>
<organism evidence="1 2">
    <name type="scientific">Virgibacillus profundi</name>
    <dbReference type="NCBI Taxonomy" id="2024555"/>
    <lineage>
        <taxon>Bacteria</taxon>
        <taxon>Bacillati</taxon>
        <taxon>Bacillota</taxon>
        <taxon>Bacilli</taxon>
        <taxon>Bacillales</taxon>
        <taxon>Bacillaceae</taxon>
        <taxon>Virgibacillus</taxon>
    </lineage>
</organism>
<reference evidence="1 2" key="1">
    <citation type="submission" date="2017-08" db="EMBL/GenBank/DDBJ databases">
        <title>Virgibacillus indicus sp. nov. and Virgibacillus profoundi sp. nov, two moderately halophilic bacteria isolated from marine sediment by using the Microfluidic Streak Plate.</title>
        <authorList>
            <person name="Xu B."/>
            <person name="Hu B."/>
            <person name="Wang J."/>
            <person name="Zhu Y."/>
            <person name="Huang L."/>
            <person name="Du W."/>
            <person name="Huang Y."/>
        </authorList>
    </citation>
    <scope>NUCLEOTIDE SEQUENCE [LARGE SCALE GENOMIC DNA]</scope>
    <source>
        <strain evidence="1 2">IO3-P3-H5</strain>
    </source>
</reference>
<gene>
    <name evidence="1" type="ORF">CIL05_17445</name>
</gene>
<dbReference type="EMBL" id="NPOA01000013">
    <property type="protein sequence ID" value="PAV28417.1"/>
    <property type="molecule type" value="Genomic_DNA"/>
</dbReference>
<keyword evidence="2" id="KW-1185">Reference proteome</keyword>
<dbReference type="AlphaFoldDB" id="A0A2A2I9V4"/>
<name>A0A2A2I9V4_9BACI</name>
<protein>
    <submittedName>
        <fullName evidence="1">Uncharacterized protein</fullName>
    </submittedName>
</protein>
<dbReference type="Proteomes" id="UP000218887">
    <property type="component" value="Unassembled WGS sequence"/>
</dbReference>
<accession>A0A2A2I9V4</accession>
<evidence type="ECO:0000313" key="2">
    <source>
        <dbReference type="Proteomes" id="UP000218887"/>
    </source>
</evidence>